<name>A0ABW3P5G7_9SPHN</name>
<feature type="signal peptide" evidence="1">
    <location>
        <begin position="1"/>
        <end position="15"/>
    </location>
</feature>
<dbReference type="PROSITE" id="PS51257">
    <property type="entry name" value="PROKAR_LIPOPROTEIN"/>
    <property type="match status" value="1"/>
</dbReference>
<keyword evidence="1" id="KW-0732">Signal</keyword>
<accession>A0ABW3P5G7</accession>
<sequence>MRAILTIAAAALALAACSGKKDEGPTQREQIGQTWKYEGGEGNGAKGAKVAYIGSANTVQTMTAPDTFSVLLVQPLKNGTADVTVKLVGAPFTCDLSDCRVRASLDGGKVEEWQGRMATNDDGITIAPSQGAYAAIKGAKTLKVDLVVDGKEKTAPFTFNVAGLDLKG</sequence>
<evidence type="ECO:0000313" key="2">
    <source>
        <dbReference type="EMBL" id="MFD1106980.1"/>
    </source>
</evidence>
<evidence type="ECO:0000313" key="3">
    <source>
        <dbReference type="Proteomes" id="UP001597203"/>
    </source>
</evidence>
<organism evidence="2 3">
    <name type="scientific">Sphingobium olei</name>
    <dbReference type="NCBI Taxonomy" id="420955"/>
    <lineage>
        <taxon>Bacteria</taxon>
        <taxon>Pseudomonadati</taxon>
        <taxon>Pseudomonadota</taxon>
        <taxon>Alphaproteobacteria</taxon>
        <taxon>Sphingomonadales</taxon>
        <taxon>Sphingomonadaceae</taxon>
        <taxon>Sphingobium</taxon>
    </lineage>
</organism>
<gene>
    <name evidence="2" type="ORF">ACFQ24_19115</name>
</gene>
<keyword evidence="3" id="KW-1185">Reference proteome</keyword>
<dbReference type="RefSeq" id="WP_380914127.1">
    <property type="nucleotide sequence ID" value="NZ_JBHTLS010000134.1"/>
</dbReference>
<evidence type="ECO:0000256" key="1">
    <source>
        <dbReference type="SAM" id="SignalP"/>
    </source>
</evidence>
<proteinExistence type="predicted"/>
<dbReference type="Proteomes" id="UP001597203">
    <property type="component" value="Unassembled WGS sequence"/>
</dbReference>
<dbReference type="EMBL" id="JBHTLS010000134">
    <property type="protein sequence ID" value="MFD1106980.1"/>
    <property type="molecule type" value="Genomic_DNA"/>
</dbReference>
<comment type="caution">
    <text evidence="2">The sequence shown here is derived from an EMBL/GenBank/DDBJ whole genome shotgun (WGS) entry which is preliminary data.</text>
</comment>
<reference evidence="3" key="1">
    <citation type="journal article" date="2019" name="Int. J. Syst. Evol. Microbiol.">
        <title>The Global Catalogue of Microorganisms (GCM) 10K type strain sequencing project: providing services to taxonomists for standard genome sequencing and annotation.</title>
        <authorList>
            <consortium name="The Broad Institute Genomics Platform"/>
            <consortium name="The Broad Institute Genome Sequencing Center for Infectious Disease"/>
            <person name="Wu L."/>
            <person name="Ma J."/>
        </authorList>
    </citation>
    <scope>NUCLEOTIDE SEQUENCE [LARGE SCALE GENOMIC DNA]</scope>
    <source>
        <strain evidence="3">CCUG 54329</strain>
    </source>
</reference>
<feature type="chain" id="PRO_5046440135" evidence="1">
    <location>
        <begin position="16"/>
        <end position="168"/>
    </location>
</feature>
<protein>
    <submittedName>
        <fullName evidence="2">Uncharacterized protein</fullName>
    </submittedName>
</protein>